<feature type="region of interest" description="Disordered" evidence="1">
    <location>
        <begin position="1"/>
        <end position="43"/>
    </location>
</feature>
<evidence type="ECO:0000313" key="2">
    <source>
        <dbReference type="EMBL" id="VFK52794.1"/>
    </source>
</evidence>
<name>A0A450ZG69_9GAMM</name>
<dbReference type="EMBL" id="CAADFX010000055">
    <property type="protein sequence ID" value="VFK56892.1"/>
    <property type="molecule type" value="Genomic_DNA"/>
</dbReference>
<evidence type="ECO:0000256" key="1">
    <source>
        <dbReference type="SAM" id="MobiDB-lite"/>
    </source>
</evidence>
<accession>A0A450ZG69</accession>
<evidence type="ECO:0000313" key="4">
    <source>
        <dbReference type="EMBL" id="VFK56892.1"/>
    </source>
</evidence>
<dbReference type="EMBL" id="CAADFY010000013">
    <property type="protein sequence ID" value="VFK52794.1"/>
    <property type="molecule type" value="Genomic_DNA"/>
</dbReference>
<dbReference type="AlphaFoldDB" id="A0A450ZG69"/>
<feature type="compositionally biased region" description="Polar residues" evidence="1">
    <location>
        <begin position="8"/>
        <end position="20"/>
    </location>
</feature>
<gene>
    <name evidence="4" type="ORF">BECKTUN1418D_GA0071000_10557</name>
    <name evidence="3" type="ORF">BECKTUN1418E_GA0071001_101529</name>
    <name evidence="2" type="ORF">BECKTUN1418F_GA0071002_101329</name>
</gene>
<sequence length="58" mass="6521">MSEENKSAPIQSKSQENIQIDVQEPPPPADMNGNDYMTFSEHPEKVAIFITDGKDDKK</sequence>
<dbReference type="EMBL" id="CAADFV010000015">
    <property type="protein sequence ID" value="VFK53388.1"/>
    <property type="molecule type" value="Genomic_DNA"/>
</dbReference>
<evidence type="ECO:0000313" key="3">
    <source>
        <dbReference type="EMBL" id="VFK53388.1"/>
    </source>
</evidence>
<proteinExistence type="predicted"/>
<reference evidence="2" key="1">
    <citation type="submission" date="2019-02" db="EMBL/GenBank/DDBJ databases">
        <authorList>
            <person name="Gruber-Vodicka R. H."/>
            <person name="Seah K. B. B."/>
        </authorList>
    </citation>
    <scope>NUCLEOTIDE SEQUENCE</scope>
    <source>
        <strain evidence="4">BECK_BY1</strain>
        <strain evidence="3">BECK_BY2</strain>
        <strain evidence="2">BECK_BY3</strain>
    </source>
</reference>
<organism evidence="2">
    <name type="scientific">Candidatus Kentrum sp. TUN</name>
    <dbReference type="NCBI Taxonomy" id="2126343"/>
    <lineage>
        <taxon>Bacteria</taxon>
        <taxon>Pseudomonadati</taxon>
        <taxon>Pseudomonadota</taxon>
        <taxon>Gammaproteobacteria</taxon>
        <taxon>Candidatus Kentrum</taxon>
    </lineage>
</organism>
<protein>
    <submittedName>
        <fullName evidence="2">Uncharacterized protein</fullName>
    </submittedName>
</protein>